<keyword evidence="3" id="KW-1185">Reference proteome</keyword>
<reference evidence="2" key="1">
    <citation type="journal article" date="2020" name="Stud. Mycol.">
        <title>101 Dothideomycetes genomes: a test case for predicting lifestyles and emergence of pathogens.</title>
        <authorList>
            <person name="Haridas S."/>
            <person name="Albert R."/>
            <person name="Binder M."/>
            <person name="Bloem J."/>
            <person name="Labutti K."/>
            <person name="Salamov A."/>
            <person name="Andreopoulos B."/>
            <person name="Baker S."/>
            <person name="Barry K."/>
            <person name="Bills G."/>
            <person name="Bluhm B."/>
            <person name="Cannon C."/>
            <person name="Castanera R."/>
            <person name="Culley D."/>
            <person name="Daum C."/>
            <person name="Ezra D."/>
            <person name="Gonzalez J."/>
            <person name="Henrissat B."/>
            <person name="Kuo A."/>
            <person name="Liang C."/>
            <person name="Lipzen A."/>
            <person name="Lutzoni F."/>
            <person name="Magnuson J."/>
            <person name="Mondo S."/>
            <person name="Nolan M."/>
            <person name="Ohm R."/>
            <person name="Pangilinan J."/>
            <person name="Park H.-J."/>
            <person name="Ramirez L."/>
            <person name="Alfaro M."/>
            <person name="Sun H."/>
            <person name="Tritt A."/>
            <person name="Yoshinaga Y."/>
            <person name="Zwiers L.-H."/>
            <person name="Turgeon B."/>
            <person name="Goodwin S."/>
            <person name="Spatafora J."/>
            <person name="Crous P."/>
            <person name="Grigoriev I."/>
        </authorList>
    </citation>
    <scope>NUCLEOTIDE SEQUENCE</scope>
    <source>
        <strain evidence="2">CBS 260.36</strain>
    </source>
</reference>
<feature type="region of interest" description="Disordered" evidence="1">
    <location>
        <begin position="263"/>
        <end position="283"/>
    </location>
</feature>
<accession>A0A9P4J0H9</accession>
<feature type="compositionally biased region" description="Polar residues" evidence="1">
    <location>
        <begin position="173"/>
        <end position="193"/>
    </location>
</feature>
<dbReference type="OrthoDB" id="10662147at2759"/>
<feature type="region of interest" description="Disordered" evidence="1">
    <location>
        <begin position="391"/>
        <end position="418"/>
    </location>
</feature>
<evidence type="ECO:0000256" key="1">
    <source>
        <dbReference type="SAM" id="MobiDB-lite"/>
    </source>
</evidence>
<dbReference type="EMBL" id="ML996087">
    <property type="protein sequence ID" value="KAF2151850.1"/>
    <property type="molecule type" value="Genomic_DNA"/>
</dbReference>
<organism evidence="2 3">
    <name type="scientific">Myriangium duriaei CBS 260.36</name>
    <dbReference type="NCBI Taxonomy" id="1168546"/>
    <lineage>
        <taxon>Eukaryota</taxon>
        <taxon>Fungi</taxon>
        <taxon>Dikarya</taxon>
        <taxon>Ascomycota</taxon>
        <taxon>Pezizomycotina</taxon>
        <taxon>Dothideomycetes</taxon>
        <taxon>Dothideomycetidae</taxon>
        <taxon>Myriangiales</taxon>
        <taxon>Myriangiaceae</taxon>
        <taxon>Myriangium</taxon>
    </lineage>
</organism>
<proteinExistence type="predicted"/>
<feature type="compositionally biased region" description="Basic and acidic residues" evidence="1">
    <location>
        <begin position="155"/>
        <end position="168"/>
    </location>
</feature>
<dbReference type="AlphaFoldDB" id="A0A9P4J0H9"/>
<sequence>MCRHHFLLFYCSHTRLDEHFCKACPTPLDVTLCPHYTASTICAYEACSKNGLYCCQTPRGIKQEEVNVALDSLQIQEYFASSGPEHDQYDYWLVRQSIVFHLRRGLLSLDNVSSLQIRSPGYAKIVRAAQRHVLHLGQIEQADVYNPTIPLEQAKSVKDHVRRSESVKPRTKSLATNTSTPPTSEQASKTLKTPVQIANEPTAPLGTPFKTPHNSMPADQAKHSSRSRAAEVDRTIKRAVTKVSQSAHGPLRPKIKMVDMSTFKRKTPRSAEKPSTENGFPYISPHTFRTTSLYSSETARVLQYHRSLTVSGGPQQVMISPTTKQTWDMTRTSTPKPRNNLDISFTSEDAGAMAEMRGTMGGVQATSGAQSESGVETVNDAERQVSFGGMKGQVMFIPPPPSEAQSSPLSSPPDDMEWDFERFMRSE</sequence>
<evidence type="ECO:0000313" key="3">
    <source>
        <dbReference type="Proteomes" id="UP000799439"/>
    </source>
</evidence>
<gene>
    <name evidence="2" type="ORF">K461DRAFT_322002</name>
</gene>
<protein>
    <submittedName>
        <fullName evidence="2">Uncharacterized protein</fullName>
    </submittedName>
</protein>
<evidence type="ECO:0000313" key="2">
    <source>
        <dbReference type="EMBL" id="KAF2151850.1"/>
    </source>
</evidence>
<name>A0A9P4J0H9_9PEZI</name>
<comment type="caution">
    <text evidence="2">The sequence shown here is derived from an EMBL/GenBank/DDBJ whole genome shotgun (WGS) entry which is preliminary data.</text>
</comment>
<feature type="region of interest" description="Disordered" evidence="1">
    <location>
        <begin position="155"/>
        <end position="231"/>
    </location>
</feature>
<dbReference type="Proteomes" id="UP000799439">
    <property type="component" value="Unassembled WGS sequence"/>
</dbReference>